<dbReference type="EMBL" id="JAHWGI010001407">
    <property type="protein sequence ID" value="KAK3929927.1"/>
    <property type="molecule type" value="Genomic_DNA"/>
</dbReference>
<dbReference type="AlphaFoldDB" id="A0AAE1HXZ6"/>
<protein>
    <submittedName>
        <fullName evidence="1">Eye-specific diacylglycerol kinase</fullName>
    </submittedName>
</protein>
<accession>A0AAE1HXZ6</accession>
<evidence type="ECO:0000313" key="2">
    <source>
        <dbReference type="Proteomes" id="UP001219518"/>
    </source>
</evidence>
<dbReference type="GO" id="GO:0016301">
    <property type="term" value="F:kinase activity"/>
    <property type="evidence" value="ECO:0007669"/>
    <property type="project" value="UniProtKB-KW"/>
</dbReference>
<gene>
    <name evidence="1" type="ORF">KUF71_020911</name>
</gene>
<organism evidence="1 2">
    <name type="scientific">Frankliniella fusca</name>
    <dbReference type="NCBI Taxonomy" id="407009"/>
    <lineage>
        <taxon>Eukaryota</taxon>
        <taxon>Metazoa</taxon>
        <taxon>Ecdysozoa</taxon>
        <taxon>Arthropoda</taxon>
        <taxon>Hexapoda</taxon>
        <taxon>Insecta</taxon>
        <taxon>Pterygota</taxon>
        <taxon>Neoptera</taxon>
        <taxon>Paraneoptera</taxon>
        <taxon>Thysanoptera</taxon>
        <taxon>Terebrantia</taxon>
        <taxon>Thripoidea</taxon>
        <taxon>Thripidae</taxon>
        <taxon>Frankliniella</taxon>
    </lineage>
</organism>
<proteinExistence type="predicted"/>
<sequence length="130" mass="14630">MLPYPTHPPAVFNSMYWRRLTPAPPTIYKHGPRYKCAACKIVAHQSCVAVLIDRLRFTCKATFRDVGVRAYREQASTAVTHHWVHRRSQKGKCRQCGKVSGVGIEEPVTDAVHTLSPIKLAPKRPEPGEN</sequence>
<reference evidence="1" key="1">
    <citation type="submission" date="2021-07" db="EMBL/GenBank/DDBJ databases">
        <authorList>
            <person name="Catto M.A."/>
            <person name="Jacobson A."/>
            <person name="Kennedy G."/>
            <person name="Labadie P."/>
            <person name="Hunt B.G."/>
            <person name="Srinivasan R."/>
        </authorList>
    </citation>
    <scope>NUCLEOTIDE SEQUENCE</scope>
    <source>
        <strain evidence="1">PL_HMW_Pooled</strain>
        <tissue evidence="1">Head</tissue>
    </source>
</reference>
<keyword evidence="1" id="KW-0808">Transferase</keyword>
<reference evidence="1" key="2">
    <citation type="journal article" date="2023" name="BMC Genomics">
        <title>Pest status, molecular evolution, and epigenetic factors derived from the genome assembly of Frankliniella fusca, a thysanopteran phytovirus vector.</title>
        <authorList>
            <person name="Catto M.A."/>
            <person name="Labadie P.E."/>
            <person name="Jacobson A.L."/>
            <person name="Kennedy G.G."/>
            <person name="Srinivasan R."/>
            <person name="Hunt B.G."/>
        </authorList>
    </citation>
    <scope>NUCLEOTIDE SEQUENCE</scope>
    <source>
        <strain evidence="1">PL_HMW_Pooled</strain>
    </source>
</reference>
<evidence type="ECO:0000313" key="1">
    <source>
        <dbReference type="EMBL" id="KAK3929927.1"/>
    </source>
</evidence>
<keyword evidence="2" id="KW-1185">Reference proteome</keyword>
<name>A0AAE1HXZ6_9NEOP</name>
<keyword evidence="1" id="KW-0418">Kinase</keyword>
<dbReference type="Proteomes" id="UP001219518">
    <property type="component" value="Unassembled WGS sequence"/>
</dbReference>
<comment type="caution">
    <text evidence="1">The sequence shown here is derived from an EMBL/GenBank/DDBJ whole genome shotgun (WGS) entry which is preliminary data.</text>
</comment>